<feature type="region of interest" description="Disordered" evidence="13">
    <location>
        <begin position="528"/>
        <end position="561"/>
    </location>
</feature>
<feature type="domain" description="HAMP" evidence="16">
    <location>
        <begin position="216"/>
        <end position="268"/>
    </location>
</feature>
<keyword evidence="12" id="KW-0175">Coiled coil</keyword>
<sequence length="561" mass="61192">MKRFQDMTVRLSWSLVLMAFSVLILGTGALGLVSNHLSRDAFGTLERLNVEQAGALNRTYTRVLQARLDMDRAAELMRAPAFELPGPVLERAQEKLDEAELAFQAFLAIPMAEQREANIEALADRYQSLVNNNLKLQMLLLEEGDHAGYRSGQSRVNDSAQAFIEAADTFLAASAAQGEALTLRFERLADWMTWAILAALLVAAVMMAGVIWGVTLNVIRPLRRIVAHFQRIARGDLAAPIETRGRNEIGQLYAELATMQRSLIETVGFLRSGSDCVHSGSREMTGHNQALAAQTRQQAVALEQTAASLDQLTVAVASNADNARRVGETAYAATQRAREGEEVITRFVATMEEIHSHSEEIVAIIGLIESIAFQTNILALNASVEAARAGEQGKGFAVVASEVRTLASRSADAARDIRHRIQASQSSVAEGNSLSVRAAEHTHGIIEAIERVDRLMEQVVQASGEQRLGIEEVNRAMSQMEVATRESSLLVDQAADGARELEAQSLHMQEQAKRFALPATLATQAEAQRSSAPWVGVEEWGTAEATDATRQRHDERALEPA</sequence>
<evidence type="ECO:0000256" key="13">
    <source>
        <dbReference type="SAM" id="MobiDB-lite"/>
    </source>
</evidence>
<organism evidence="17 18">
    <name type="scientific">Billgrantia bachuensis</name>
    <dbReference type="NCBI Taxonomy" id="2717286"/>
    <lineage>
        <taxon>Bacteria</taxon>
        <taxon>Pseudomonadati</taxon>
        <taxon>Pseudomonadota</taxon>
        <taxon>Gammaproteobacteria</taxon>
        <taxon>Oceanospirillales</taxon>
        <taxon>Halomonadaceae</taxon>
        <taxon>Billgrantia</taxon>
    </lineage>
</organism>
<keyword evidence="4" id="KW-0145">Chemotaxis</keyword>
<evidence type="ECO:0000256" key="7">
    <source>
        <dbReference type="ARBA" id="ARBA00022989"/>
    </source>
</evidence>
<evidence type="ECO:0000259" key="16">
    <source>
        <dbReference type="PROSITE" id="PS50885"/>
    </source>
</evidence>
<dbReference type="Pfam" id="PF00015">
    <property type="entry name" value="MCPsignal"/>
    <property type="match status" value="1"/>
</dbReference>
<protein>
    <submittedName>
        <fullName evidence="17">HAMP domain-containing protein</fullName>
    </submittedName>
</protein>
<dbReference type="InterPro" id="IPR003660">
    <property type="entry name" value="HAMP_dom"/>
</dbReference>
<evidence type="ECO:0000256" key="8">
    <source>
        <dbReference type="ARBA" id="ARBA00023136"/>
    </source>
</evidence>
<evidence type="ECO:0000256" key="4">
    <source>
        <dbReference type="ARBA" id="ARBA00022500"/>
    </source>
</evidence>
<evidence type="ECO:0000313" key="18">
    <source>
        <dbReference type="Proteomes" id="UP001318321"/>
    </source>
</evidence>
<dbReference type="Pfam" id="PF02203">
    <property type="entry name" value="TarH"/>
    <property type="match status" value="1"/>
</dbReference>
<dbReference type="InterPro" id="IPR051310">
    <property type="entry name" value="MCP_chemotaxis"/>
</dbReference>
<dbReference type="SMART" id="SM00304">
    <property type="entry name" value="HAMP"/>
    <property type="match status" value="1"/>
</dbReference>
<keyword evidence="18" id="KW-1185">Reference proteome</keyword>
<dbReference type="SUPFAM" id="SSF58104">
    <property type="entry name" value="Methyl-accepting chemotaxis protein (MCP) signaling domain"/>
    <property type="match status" value="1"/>
</dbReference>
<evidence type="ECO:0000256" key="6">
    <source>
        <dbReference type="ARBA" id="ARBA00022692"/>
    </source>
</evidence>
<feature type="coiled-coil region" evidence="12">
    <location>
        <begin position="89"/>
        <end position="132"/>
    </location>
</feature>
<keyword evidence="2" id="KW-1003">Cell membrane</keyword>
<dbReference type="InterPro" id="IPR003122">
    <property type="entry name" value="Tar_rcpt_lig-bd"/>
</dbReference>
<name>A0ABX0PZB4_9GAMM</name>
<evidence type="ECO:0000256" key="9">
    <source>
        <dbReference type="ARBA" id="ARBA00023224"/>
    </source>
</evidence>
<accession>A0ABX0PZB4</accession>
<dbReference type="InterPro" id="IPR004090">
    <property type="entry name" value="Chemotax_Me-accpt_rcpt"/>
</dbReference>
<evidence type="ECO:0000256" key="1">
    <source>
        <dbReference type="ARBA" id="ARBA00004429"/>
    </source>
</evidence>
<evidence type="ECO:0000256" key="2">
    <source>
        <dbReference type="ARBA" id="ARBA00022475"/>
    </source>
</evidence>
<keyword evidence="3" id="KW-0488">Methylation</keyword>
<dbReference type="InterPro" id="IPR004089">
    <property type="entry name" value="MCPsignal_dom"/>
</dbReference>
<comment type="subcellular location">
    <subcellularLocation>
        <location evidence="1">Cell inner membrane</location>
        <topology evidence="1">Multi-pass membrane protein</topology>
    </subcellularLocation>
</comment>
<reference evidence="17 18" key="1">
    <citation type="submission" date="2020-03" db="EMBL/GenBank/DDBJ databases">
        <title>Identification of Halomonas strains.</title>
        <authorList>
            <person name="Xiao Z."/>
            <person name="Dong F."/>
            <person name="Wang Z."/>
            <person name="Zhao J.-Y."/>
        </authorList>
    </citation>
    <scope>NUCLEOTIDE SEQUENCE [LARGE SCALE GENOMIC DNA]</scope>
    <source>
        <strain evidence="17 18">DX6</strain>
    </source>
</reference>
<evidence type="ECO:0000256" key="3">
    <source>
        <dbReference type="ARBA" id="ARBA00022481"/>
    </source>
</evidence>
<keyword evidence="8 14" id="KW-0472">Membrane</keyword>
<dbReference type="Proteomes" id="UP001318321">
    <property type="component" value="Unassembled WGS sequence"/>
</dbReference>
<feature type="compositionally biased region" description="Basic and acidic residues" evidence="13">
    <location>
        <begin position="547"/>
        <end position="561"/>
    </location>
</feature>
<keyword evidence="7 14" id="KW-1133">Transmembrane helix</keyword>
<dbReference type="SMART" id="SM00283">
    <property type="entry name" value="MA"/>
    <property type="match status" value="1"/>
</dbReference>
<evidence type="ECO:0000256" key="5">
    <source>
        <dbReference type="ARBA" id="ARBA00022519"/>
    </source>
</evidence>
<evidence type="ECO:0000313" key="17">
    <source>
        <dbReference type="EMBL" id="NIC07607.1"/>
    </source>
</evidence>
<comment type="similarity">
    <text evidence="10">Belongs to the methyl-accepting chemotaxis (MCP) protein family.</text>
</comment>
<keyword evidence="6 14" id="KW-0812">Transmembrane</keyword>
<dbReference type="Pfam" id="PF00672">
    <property type="entry name" value="HAMP"/>
    <property type="match status" value="1"/>
</dbReference>
<comment type="caution">
    <text evidence="17">The sequence shown here is derived from an EMBL/GenBank/DDBJ whole genome shotgun (WGS) entry which is preliminary data.</text>
</comment>
<feature type="domain" description="Methyl-accepting transducer" evidence="15">
    <location>
        <begin position="273"/>
        <end position="502"/>
    </location>
</feature>
<dbReference type="RefSeq" id="WP_167119005.1">
    <property type="nucleotide sequence ID" value="NZ_JAAQTO010000054.1"/>
</dbReference>
<evidence type="ECO:0000259" key="15">
    <source>
        <dbReference type="PROSITE" id="PS50111"/>
    </source>
</evidence>
<evidence type="ECO:0000256" key="11">
    <source>
        <dbReference type="PROSITE-ProRule" id="PRU00284"/>
    </source>
</evidence>
<dbReference type="PRINTS" id="PR00260">
    <property type="entry name" value="CHEMTRNSDUCR"/>
</dbReference>
<dbReference type="EMBL" id="JAAQTO010000054">
    <property type="protein sequence ID" value="NIC07607.1"/>
    <property type="molecule type" value="Genomic_DNA"/>
</dbReference>
<dbReference type="PROSITE" id="PS50885">
    <property type="entry name" value="HAMP"/>
    <property type="match status" value="1"/>
</dbReference>
<dbReference type="CDD" id="cd19407">
    <property type="entry name" value="Tar_Tsr_sensor"/>
    <property type="match status" value="1"/>
</dbReference>
<keyword evidence="9 11" id="KW-0807">Transducer</keyword>
<dbReference type="PANTHER" id="PTHR43531:SF14">
    <property type="entry name" value="METHYL-ACCEPTING CHEMOTAXIS PROTEIN I-RELATED"/>
    <property type="match status" value="1"/>
</dbReference>
<feature type="transmembrane region" description="Helical" evidence="14">
    <location>
        <begin position="191"/>
        <end position="214"/>
    </location>
</feature>
<proteinExistence type="inferred from homology"/>
<evidence type="ECO:0000256" key="10">
    <source>
        <dbReference type="ARBA" id="ARBA00029447"/>
    </source>
</evidence>
<dbReference type="PANTHER" id="PTHR43531">
    <property type="entry name" value="PROTEIN ICFG"/>
    <property type="match status" value="1"/>
</dbReference>
<dbReference type="InterPro" id="IPR035440">
    <property type="entry name" value="4HB_MCP_dom_sf"/>
</dbReference>
<dbReference type="CDD" id="cd11386">
    <property type="entry name" value="MCP_signal"/>
    <property type="match status" value="1"/>
</dbReference>
<dbReference type="SUPFAM" id="SSF47170">
    <property type="entry name" value="Aspartate receptor, ligand-binding domain"/>
    <property type="match status" value="1"/>
</dbReference>
<evidence type="ECO:0000256" key="14">
    <source>
        <dbReference type="SAM" id="Phobius"/>
    </source>
</evidence>
<keyword evidence="5" id="KW-0997">Cell inner membrane</keyword>
<dbReference type="Gene3D" id="1.20.120.30">
    <property type="entry name" value="Aspartate receptor, ligand-binding domain"/>
    <property type="match status" value="1"/>
</dbReference>
<dbReference type="Gene3D" id="1.10.287.950">
    <property type="entry name" value="Methyl-accepting chemotaxis protein"/>
    <property type="match status" value="1"/>
</dbReference>
<evidence type="ECO:0000256" key="12">
    <source>
        <dbReference type="SAM" id="Coils"/>
    </source>
</evidence>
<dbReference type="CDD" id="cd06225">
    <property type="entry name" value="HAMP"/>
    <property type="match status" value="1"/>
</dbReference>
<gene>
    <name evidence="17" type="ORF">HBJ55_19445</name>
</gene>
<dbReference type="PROSITE" id="PS50111">
    <property type="entry name" value="CHEMOTAXIS_TRANSDUC_2"/>
    <property type="match status" value="1"/>
</dbReference>